<keyword evidence="4" id="KW-1185">Reference proteome</keyword>
<proteinExistence type="predicted"/>
<comment type="caution">
    <text evidence="3">The sequence shown here is derived from an EMBL/GenBank/DDBJ whole genome shotgun (WGS) entry which is preliminary data.</text>
</comment>
<dbReference type="EMBL" id="WHVB01000002">
    <property type="protein sequence ID" value="KAF8486314.1"/>
    <property type="molecule type" value="Genomic_DNA"/>
</dbReference>
<keyword evidence="2" id="KW-0812">Transmembrane</keyword>
<evidence type="ECO:0000313" key="3">
    <source>
        <dbReference type="EMBL" id="KAF8486314.1"/>
    </source>
</evidence>
<feature type="region of interest" description="Disordered" evidence="1">
    <location>
        <begin position="56"/>
        <end position="85"/>
    </location>
</feature>
<reference evidence="3" key="2">
    <citation type="journal article" date="2020" name="Nat. Commun.">
        <title>Large-scale genome sequencing of mycorrhizal fungi provides insights into the early evolution of symbiotic traits.</title>
        <authorList>
            <person name="Miyauchi S."/>
            <person name="Kiss E."/>
            <person name="Kuo A."/>
            <person name="Drula E."/>
            <person name="Kohler A."/>
            <person name="Sanchez-Garcia M."/>
            <person name="Morin E."/>
            <person name="Andreopoulos B."/>
            <person name="Barry K.W."/>
            <person name="Bonito G."/>
            <person name="Buee M."/>
            <person name="Carver A."/>
            <person name="Chen C."/>
            <person name="Cichocki N."/>
            <person name="Clum A."/>
            <person name="Culley D."/>
            <person name="Crous P.W."/>
            <person name="Fauchery L."/>
            <person name="Girlanda M."/>
            <person name="Hayes R.D."/>
            <person name="Keri Z."/>
            <person name="LaButti K."/>
            <person name="Lipzen A."/>
            <person name="Lombard V."/>
            <person name="Magnuson J."/>
            <person name="Maillard F."/>
            <person name="Murat C."/>
            <person name="Nolan M."/>
            <person name="Ohm R.A."/>
            <person name="Pangilinan J."/>
            <person name="Pereira M.F."/>
            <person name="Perotto S."/>
            <person name="Peter M."/>
            <person name="Pfister S."/>
            <person name="Riley R."/>
            <person name="Sitrit Y."/>
            <person name="Stielow J.B."/>
            <person name="Szollosi G."/>
            <person name="Zifcakova L."/>
            <person name="Stursova M."/>
            <person name="Spatafora J.W."/>
            <person name="Tedersoo L."/>
            <person name="Vaario L.M."/>
            <person name="Yamada A."/>
            <person name="Yan M."/>
            <person name="Wang P."/>
            <person name="Xu J."/>
            <person name="Bruns T."/>
            <person name="Baldrian P."/>
            <person name="Vilgalys R."/>
            <person name="Dunand C."/>
            <person name="Henrissat B."/>
            <person name="Grigoriev I.V."/>
            <person name="Hibbett D."/>
            <person name="Nagy L.G."/>
            <person name="Martin F.M."/>
        </authorList>
    </citation>
    <scope>NUCLEOTIDE SEQUENCE</scope>
    <source>
        <strain evidence="3">Prilba</strain>
    </source>
</reference>
<reference evidence="3" key="1">
    <citation type="submission" date="2019-10" db="EMBL/GenBank/DDBJ databases">
        <authorList>
            <consortium name="DOE Joint Genome Institute"/>
            <person name="Kuo A."/>
            <person name="Miyauchi S."/>
            <person name="Kiss E."/>
            <person name="Drula E."/>
            <person name="Kohler A."/>
            <person name="Sanchez-Garcia M."/>
            <person name="Andreopoulos B."/>
            <person name="Barry K.W."/>
            <person name="Bonito G."/>
            <person name="Buee M."/>
            <person name="Carver A."/>
            <person name="Chen C."/>
            <person name="Cichocki N."/>
            <person name="Clum A."/>
            <person name="Culley D."/>
            <person name="Crous P.W."/>
            <person name="Fauchery L."/>
            <person name="Girlanda M."/>
            <person name="Hayes R."/>
            <person name="Keri Z."/>
            <person name="LaButti K."/>
            <person name="Lipzen A."/>
            <person name="Lombard V."/>
            <person name="Magnuson J."/>
            <person name="Maillard F."/>
            <person name="Morin E."/>
            <person name="Murat C."/>
            <person name="Nolan M."/>
            <person name="Ohm R."/>
            <person name="Pangilinan J."/>
            <person name="Pereira M."/>
            <person name="Perotto S."/>
            <person name="Peter M."/>
            <person name="Riley R."/>
            <person name="Sitrit Y."/>
            <person name="Stielow B."/>
            <person name="Szollosi G."/>
            <person name="Zifcakova L."/>
            <person name="Stursova M."/>
            <person name="Spatafora J.W."/>
            <person name="Tedersoo L."/>
            <person name="Vaario L.-M."/>
            <person name="Yamada A."/>
            <person name="Yan M."/>
            <person name="Wang P."/>
            <person name="Xu J."/>
            <person name="Bruns T."/>
            <person name="Baldrian P."/>
            <person name="Vilgalys R."/>
            <person name="Henrissat B."/>
            <person name="Grigoriev I.V."/>
            <person name="Hibbett D."/>
            <person name="Nagy L.G."/>
            <person name="Martin F.M."/>
        </authorList>
    </citation>
    <scope>NUCLEOTIDE SEQUENCE</scope>
    <source>
        <strain evidence="3">Prilba</strain>
    </source>
</reference>
<gene>
    <name evidence="3" type="ORF">DFH94DRAFT_679012</name>
</gene>
<feature type="compositionally biased region" description="Basic and acidic residues" evidence="1">
    <location>
        <begin position="146"/>
        <end position="167"/>
    </location>
</feature>
<dbReference type="Proteomes" id="UP000759537">
    <property type="component" value="Unassembled WGS sequence"/>
</dbReference>
<feature type="transmembrane region" description="Helical" evidence="2">
    <location>
        <begin position="12"/>
        <end position="32"/>
    </location>
</feature>
<organism evidence="3 4">
    <name type="scientific">Russula ochroleuca</name>
    <dbReference type="NCBI Taxonomy" id="152965"/>
    <lineage>
        <taxon>Eukaryota</taxon>
        <taxon>Fungi</taxon>
        <taxon>Dikarya</taxon>
        <taxon>Basidiomycota</taxon>
        <taxon>Agaricomycotina</taxon>
        <taxon>Agaricomycetes</taxon>
        <taxon>Russulales</taxon>
        <taxon>Russulaceae</taxon>
        <taxon>Russula</taxon>
    </lineage>
</organism>
<keyword evidence="2" id="KW-1133">Transmembrane helix</keyword>
<accession>A0A9P5N4K2</accession>
<evidence type="ECO:0000256" key="2">
    <source>
        <dbReference type="SAM" id="Phobius"/>
    </source>
</evidence>
<sequence>MGKWFTYALRHGGIFVYFFPAAALGSILPAYGRHRCVPAINLSSFRKSFKQTQSTTPAALATADSDGPYFPRPPVTSPDSVPASPELRDSRIMKFVYHLHRRSLISIWSSRMTGKSPLHDDTKKRRRKHWRSPSAGASSEMYGTVRELRRREHDKLRPAREQKERTKNPPSPGPFTGSSRLAGMGSEWRCEELRMYKLFGLGMSTLKRRRGEGRTTLTGCITCPGTTWVGREVDSVRVLSC</sequence>
<feature type="region of interest" description="Disordered" evidence="1">
    <location>
        <begin position="113"/>
        <end position="181"/>
    </location>
</feature>
<protein>
    <submittedName>
        <fullName evidence="3">Uncharacterized protein</fullName>
    </submittedName>
</protein>
<dbReference type="AlphaFoldDB" id="A0A9P5N4K2"/>
<keyword evidence="2" id="KW-0472">Membrane</keyword>
<evidence type="ECO:0000313" key="4">
    <source>
        <dbReference type="Proteomes" id="UP000759537"/>
    </source>
</evidence>
<name>A0A9P5N4K2_9AGAM</name>
<evidence type="ECO:0000256" key="1">
    <source>
        <dbReference type="SAM" id="MobiDB-lite"/>
    </source>
</evidence>